<dbReference type="AlphaFoldDB" id="A0AAE0LMK0"/>
<reference evidence="1" key="2">
    <citation type="submission" date="2023-06" db="EMBL/GenBank/DDBJ databases">
        <authorList>
            <consortium name="Lawrence Berkeley National Laboratory"/>
            <person name="Haridas S."/>
            <person name="Hensen N."/>
            <person name="Bonometti L."/>
            <person name="Westerberg I."/>
            <person name="Brannstrom I.O."/>
            <person name="Guillou S."/>
            <person name="Cros-Aarteil S."/>
            <person name="Calhoun S."/>
            <person name="Kuo A."/>
            <person name="Mondo S."/>
            <person name="Pangilinan J."/>
            <person name="Riley R."/>
            <person name="Labutti K."/>
            <person name="Andreopoulos B."/>
            <person name="Lipzen A."/>
            <person name="Chen C."/>
            <person name="Yanf M."/>
            <person name="Daum C."/>
            <person name="Ng V."/>
            <person name="Clum A."/>
            <person name="Steindorff A."/>
            <person name="Ohm R."/>
            <person name="Martin F."/>
            <person name="Silar P."/>
            <person name="Natvig D."/>
            <person name="Lalanne C."/>
            <person name="Gautier V."/>
            <person name="Ament-Velasquez S.L."/>
            <person name="Kruys A."/>
            <person name="Hutchinson M.I."/>
            <person name="Powell A.J."/>
            <person name="Barry K."/>
            <person name="Miller A.N."/>
            <person name="Grigoriev I.V."/>
            <person name="Debuchy R."/>
            <person name="Gladieux P."/>
            <person name="Thoren M.H."/>
            <person name="Johannesson H."/>
        </authorList>
    </citation>
    <scope>NUCLEOTIDE SEQUENCE</scope>
    <source>
        <strain evidence="1">CBS 168.71</strain>
    </source>
</reference>
<comment type="caution">
    <text evidence="1">The sequence shown here is derived from an EMBL/GenBank/DDBJ whole genome shotgun (WGS) entry which is preliminary data.</text>
</comment>
<reference evidence="1" key="1">
    <citation type="journal article" date="2023" name="Mol. Phylogenet. Evol.">
        <title>Genome-scale phylogeny and comparative genomics of the fungal order Sordariales.</title>
        <authorList>
            <person name="Hensen N."/>
            <person name="Bonometti L."/>
            <person name="Westerberg I."/>
            <person name="Brannstrom I.O."/>
            <person name="Guillou S."/>
            <person name="Cros-Aarteil S."/>
            <person name="Calhoun S."/>
            <person name="Haridas S."/>
            <person name="Kuo A."/>
            <person name="Mondo S."/>
            <person name="Pangilinan J."/>
            <person name="Riley R."/>
            <person name="LaButti K."/>
            <person name="Andreopoulos B."/>
            <person name="Lipzen A."/>
            <person name="Chen C."/>
            <person name="Yan M."/>
            <person name="Daum C."/>
            <person name="Ng V."/>
            <person name="Clum A."/>
            <person name="Steindorff A."/>
            <person name="Ohm R.A."/>
            <person name="Martin F."/>
            <person name="Silar P."/>
            <person name="Natvig D.O."/>
            <person name="Lalanne C."/>
            <person name="Gautier V."/>
            <person name="Ament-Velasquez S.L."/>
            <person name="Kruys A."/>
            <person name="Hutchinson M.I."/>
            <person name="Powell A.J."/>
            <person name="Barry K."/>
            <person name="Miller A.N."/>
            <person name="Grigoriev I.V."/>
            <person name="Debuchy R."/>
            <person name="Gladieux P."/>
            <person name="Hiltunen Thoren M."/>
            <person name="Johannesson H."/>
        </authorList>
    </citation>
    <scope>NUCLEOTIDE SEQUENCE</scope>
    <source>
        <strain evidence="1">CBS 168.71</strain>
    </source>
</reference>
<organism evidence="1 2">
    <name type="scientific">Chaetomium fimeti</name>
    <dbReference type="NCBI Taxonomy" id="1854472"/>
    <lineage>
        <taxon>Eukaryota</taxon>
        <taxon>Fungi</taxon>
        <taxon>Dikarya</taxon>
        <taxon>Ascomycota</taxon>
        <taxon>Pezizomycotina</taxon>
        <taxon>Sordariomycetes</taxon>
        <taxon>Sordariomycetidae</taxon>
        <taxon>Sordariales</taxon>
        <taxon>Chaetomiaceae</taxon>
        <taxon>Chaetomium</taxon>
    </lineage>
</organism>
<name>A0AAE0LMK0_9PEZI</name>
<evidence type="ECO:0000313" key="2">
    <source>
        <dbReference type="Proteomes" id="UP001278766"/>
    </source>
</evidence>
<dbReference type="Proteomes" id="UP001278766">
    <property type="component" value="Unassembled WGS sequence"/>
</dbReference>
<dbReference type="EMBL" id="JAUEPN010000011">
    <property type="protein sequence ID" value="KAK3290926.1"/>
    <property type="molecule type" value="Genomic_DNA"/>
</dbReference>
<keyword evidence="2" id="KW-1185">Reference proteome</keyword>
<dbReference type="RefSeq" id="XP_062654440.1">
    <property type="nucleotide sequence ID" value="XM_062806186.1"/>
</dbReference>
<accession>A0AAE0LMK0</accession>
<proteinExistence type="predicted"/>
<evidence type="ECO:0000313" key="1">
    <source>
        <dbReference type="EMBL" id="KAK3290926.1"/>
    </source>
</evidence>
<sequence>MAPGQTFPRFKTLPVNIQQEIWRQCMKVVIAGPSMLMLDLVRQNLCLDDERRLVAEASQKAIEAKGPDWESLPDEAKDLVVKEAELVAARNHRASLVGVTLPKERAASQFSAYWQLGEIASVCLEARQSLERFHTGGVADIIAMWDPRKTVVCLRTFTDHGSPWSRPQIRPAAGEPFFTADKESKRQVAYVTIDNESGWYAHSRVKIAMDPARCAPLGDSCPELAAMERVAFFYAVATLRGNKSYRTWAGLEDLWPFNFPNLKELYMIDESISLQVGFPSPPESTLKIEGYDATFYEVTEEDGDTWSPSPGVFAQVEYIKEGFEEWARPGDTLPAVKVLACIPHSKQ</sequence>
<protein>
    <submittedName>
        <fullName evidence="1">Uncharacterized protein</fullName>
    </submittedName>
</protein>
<gene>
    <name evidence="1" type="ORF">B0H64DRAFT_436316</name>
</gene>
<dbReference type="GeneID" id="87843134"/>